<dbReference type="AlphaFoldDB" id="A0A7W3PG40"/>
<feature type="transmembrane region" description="Helical" evidence="2">
    <location>
        <begin position="689"/>
        <end position="707"/>
    </location>
</feature>
<dbReference type="EMBL" id="JACGWV010000002">
    <property type="protein sequence ID" value="MBA8810795.1"/>
    <property type="molecule type" value="Genomic_DNA"/>
</dbReference>
<reference evidence="3 4" key="1">
    <citation type="submission" date="2020-07" db="EMBL/GenBank/DDBJ databases">
        <title>Sequencing the genomes of 1000 actinobacteria strains.</title>
        <authorList>
            <person name="Klenk H.-P."/>
        </authorList>
    </citation>
    <scope>NUCLEOTIDE SEQUENCE [LARGE SCALE GENOMIC DNA]</scope>
    <source>
        <strain evidence="3 4">DSM 44121</strain>
    </source>
</reference>
<evidence type="ECO:0000313" key="3">
    <source>
        <dbReference type="EMBL" id="MBA8810795.1"/>
    </source>
</evidence>
<name>A0A7W3PG40_9MICO</name>
<dbReference type="InterPro" id="IPR046112">
    <property type="entry name" value="DUF6049"/>
</dbReference>
<accession>A0A7W3PG40</accession>
<dbReference type="Gene3D" id="2.60.40.10">
    <property type="entry name" value="Immunoglobulins"/>
    <property type="match status" value="1"/>
</dbReference>
<feature type="compositionally biased region" description="Low complexity" evidence="1">
    <location>
        <begin position="727"/>
        <end position="743"/>
    </location>
</feature>
<keyword evidence="4" id="KW-1185">Reference proteome</keyword>
<comment type="caution">
    <text evidence="3">The sequence shown here is derived from an EMBL/GenBank/DDBJ whole genome shotgun (WGS) entry which is preliminary data.</text>
</comment>
<keyword evidence="2" id="KW-0812">Transmembrane</keyword>
<gene>
    <name evidence="3" type="ORF">FHX71_004771</name>
</gene>
<keyword evidence="2" id="KW-0472">Membrane</keyword>
<evidence type="ECO:0000313" key="4">
    <source>
        <dbReference type="Proteomes" id="UP000540568"/>
    </source>
</evidence>
<dbReference type="Pfam" id="PF19516">
    <property type="entry name" value="DUF6049"/>
    <property type="match status" value="1"/>
</dbReference>
<evidence type="ECO:0000256" key="1">
    <source>
        <dbReference type="SAM" id="MobiDB-lite"/>
    </source>
</evidence>
<dbReference type="RefSeq" id="WP_182619848.1">
    <property type="nucleotide sequence ID" value="NZ_BAAATF010000017.1"/>
</dbReference>
<organism evidence="3 4">
    <name type="scientific">Promicromonospora sukumoe</name>
    <dbReference type="NCBI Taxonomy" id="88382"/>
    <lineage>
        <taxon>Bacteria</taxon>
        <taxon>Bacillati</taxon>
        <taxon>Actinomycetota</taxon>
        <taxon>Actinomycetes</taxon>
        <taxon>Micrococcales</taxon>
        <taxon>Promicromonosporaceae</taxon>
        <taxon>Promicromonospora</taxon>
    </lineage>
</organism>
<proteinExistence type="predicted"/>
<keyword evidence="2" id="KW-1133">Transmembrane helix</keyword>
<dbReference type="InterPro" id="IPR013783">
    <property type="entry name" value="Ig-like_fold"/>
</dbReference>
<feature type="region of interest" description="Disordered" evidence="1">
    <location>
        <begin position="714"/>
        <end position="751"/>
    </location>
</feature>
<dbReference type="Proteomes" id="UP000540568">
    <property type="component" value="Unassembled WGS sequence"/>
</dbReference>
<sequence length="751" mass="77937">MTQHPDFSRSPARSRAARRPGTLGAVLLAGAVLAGSVLPTASAVVPTTPRADAATAALPAGTPVRAAEAEEGSVDVSVVSISHPVAHPGDEVTIRAKVTNTSDDVVPDATAQLTIDYVALTSRTQIDEWASASLLDPVPGAPTQKSVGKLSPGASKTVSFTYDPGAATFQGFGARKLAVAVGDATGRLGIARSFLVYDADGLEREPMQLSVLAAVTSPAIDPADPSTAQIELAQQTASGQRLDGVLQVAEKSRLSLAIDPDTMGVAAGSDDPALIDWSERMLAAAGKTTTYTLPSHDPDLAALAHANVRTTGARSFLHSPRRGNWDVPEAWKSNLAWPADGVVPDVETLNLAVSAGRRNVVVGSGGLAYDGTQTVTGRAEVRTPSGMAHAVLADTDLTRAFLAATDLSAADTASSTESSATATAATTVSTTAEGTQRLLAETAAVASQSPTDPPALAIVAPRTWTPDAESANTVLAELDEAGWVDLTTVDTLFEQDAPDVARTPLEQRRVAKAELGASNVAALERGRDAVVTFSAVGVDGSAQIWRPGVTRLATPLSVAHRADTGLREALVQQTLESTNELTQQSVTVVPRQDINFITDSGDIPVRVRNTLGVDATVTVVLRPDHPRLTVDARTTEVIPARREVDVQVPVRAIGSGDVEVTAQVLTPSGAKISDDSSFQVRVRAGWEELGTWIAAGVVALLFLAGIWRTARRGRSPYRATSEDVEEATGTGAEAPESAQAASADSVTVRAE</sequence>
<dbReference type="GO" id="GO:0005975">
    <property type="term" value="P:carbohydrate metabolic process"/>
    <property type="evidence" value="ECO:0007669"/>
    <property type="project" value="UniProtKB-ARBA"/>
</dbReference>
<evidence type="ECO:0000256" key="2">
    <source>
        <dbReference type="SAM" id="Phobius"/>
    </source>
</evidence>
<protein>
    <submittedName>
        <fullName evidence="3">Uncharacterized protein</fullName>
    </submittedName>
</protein>